<keyword evidence="3" id="KW-1185">Reference proteome</keyword>
<dbReference type="AlphaFoldDB" id="F5R9Q8"/>
<dbReference type="RefSeq" id="WP_008059405.1">
    <property type="nucleotide sequence ID" value="NZ_AFHG01000031.1"/>
</dbReference>
<sequence length="516" mass="56291">MRAGLAAGGGLVLGGLLPGCSDGGKAPDGAAVLTDTPRRGGTVRFGVIEGGQAGNLDAHKPVGSGAFRGWALYAKLWEWGLDARPKLALAEETEVNADATEWTIRLHKGLEFHHGKTITADDVIFSLLRLTDPQLASPYAGYLYSLLRNDVKKLDERTVRIPFEKGAGLVALAECWMSWGGIVPTDYDPVSNVVGAGPYKLKSFTPGQRSVFTRFDNYFKAGQPYFDQVEILDFSDQTGRLQALQARQIDIAPNLPFEQLAFLQADPRFEVVASETDVWHSFDMNLEKAPFDDPRVRKAFRLIADRDELVARVLQGQGRVANDLYSPSDPAFNHDIPQRRQDLAEATRLLKEAGHGNGLDVELVTAGGAGANAALVFAQQAKKAGVNVTVTKVDGSIFTGPKRNDWTFSTGGSVSRPFLLTVQQHDGPRAVGNKTHFKDPRFAELITQALGQPDLDKRRALIGEAQRIQHESGGMLIWGYSNVLDAVSKDIGGVTPDRTGFAGWRTDRIWRRSLTT</sequence>
<dbReference type="InterPro" id="IPR000914">
    <property type="entry name" value="SBP_5_dom"/>
</dbReference>
<evidence type="ECO:0000313" key="2">
    <source>
        <dbReference type="EMBL" id="EGK72740.1"/>
    </source>
</evidence>
<accession>F5R9Q8</accession>
<dbReference type="EMBL" id="AFHG01000031">
    <property type="protein sequence ID" value="EGK72740.1"/>
    <property type="molecule type" value="Genomic_DNA"/>
</dbReference>
<proteinExistence type="predicted"/>
<dbReference type="GO" id="GO:1904680">
    <property type="term" value="F:peptide transmembrane transporter activity"/>
    <property type="evidence" value="ECO:0007669"/>
    <property type="project" value="TreeGrafter"/>
</dbReference>
<feature type="domain" description="Solute-binding protein family 5" evidence="1">
    <location>
        <begin position="85"/>
        <end position="407"/>
    </location>
</feature>
<organism evidence="2 3">
    <name type="scientific">Methyloversatilis universalis (strain ATCC BAA-1314 / DSM 25237 / JCM 13912 / CCUG 52030 / FAM5)</name>
    <dbReference type="NCBI Taxonomy" id="1000565"/>
    <lineage>
        <taxon>Bacteria</taxon>
        <taxon>Pseudomonadati</taxon>
        <taxon>Pseudomonadota</taxon>
        <taxon>Betaproteobacteria</taxon>
        <taxon>Nitrosomonadales</taxon>
        <taxon>Sterolibacteriaceae</taxon>
        <taxon>Methyloversatilis</taxon>
    </lineage>
</organism>
<dbReference type="InterPro" id="IPR039424">
    <property type="entry name" value="SBP_5"/>
</dbReference>
<dbReference type="STRING" id="1000565.METUNv1_00979"/>
<dbReference type="GO" id="GO:0015833">
    <property type="term" value="P:peptide transport"/>
    <property type="evidence" value="ECO:0007669"/>
    <property type="project" value="TreeGrafter"/>
</dbReference>
<dbReference type="Proteomes" id="UP000005019">
    <property type="component" value="Unassembled WGS sequence"/>
</dbReference>
<dbReference type="Gene3D" id="3.90.76.10">
    <property type="entry name" value="Dipeptide-binding Protein, Domain 1"/>
    <property type="match status" value="1"/>
</dbReference>
<dbReference type="GO" id="GO:0043190">
    <property type="term" value="C:ATP-binding cassette (ABC) transporter complex"/>
    <property type="evidence" value="ECO:0007669"/>
    <property type="project" value="InterPro"/>
</dbReference>
<dbReference type="PANTHER" id="PTHR30290:SF83">
    <property type="entry name" value="ABC TRANSPORTER SUBSTRATE-BINDING PROTEIN"/>
    <property type="match status" value="1"/>
</dbReference>
<dbReference type="SUPFAM" id="SSF53850">
    <property type="entry name" value="Periplasmic binding protein-like II"/>
    <property type="match status" value="1"/>
</dbReference>
<evidence type="ECO:0000313" key="3">
    <source>
        <dbReference type="Proteomes" id="UP000005019"/>
    </source>
</evidence>
<dbReference type="GO" id="GO:0030288">
    <property type="term" value="C:outer membrane-bounded periplasmic space"/>
    <property type="evidence" value="ECO:0007669"/>
    <property type="project" value="UniProtKB-ARBA"/>
</dbReference>
<dbReference type="CDD" id="cd08503">
    <property type="entry name" value="PBP2_NikA_DppA_OppA_like_17"/>
    <property type="match status" value="1"/>
</dbReference>
<dbReference type="PIRSF" id="PIRSF002741">
    <property type="entry name" value="MppA"/>
    <property type="match status" value="1"/>
</dbReference>
<dbReference type="Gene3D" id="3.10.105.10">
    <property type="entry name" value="Dipeptide-binding Protein, Domain 3"/>
    <property type="match status" value="1"/>
</dbReference>
<name>F5R9Q8_METUF</name>
<dbReference type="InterPro" id="IPR030678">
    <property type="entry name" value="Peptide/Ni-bd"/>
</dbReference>
<dbReference type="eggNOG" id="COG0747">
    <property type="taxonomic scope" value="Bacteria"/>
</dbReference>
<dbReference type="Pfam" id="PF00496">
    <property type="entry name" value="SBP_bac_5"/>
    <property type="match status" value="1"/>
</dbReference>
<protein>
    <submittedName>
        <fullName evidence="2">Dipeptide transport protein</fullName>
    </submittedName>
</protein>
<comment type="caution">
    <text evidence="2">The sequence shown here is derived from an EMBL/GenBank/DDBJ whole genome shotgun (WGS) entry which is preliminary data.</text>
</comment>
<dbReference type="OrthoDB" id="9801799at2"/>
<gene>
    <name evidence="2" type="ORF">METUNv1_00979</name>
</gene>
<evidence type="ECO:0000259" key="1">
    <source>
        <dbReference type="Pfam" id="PF00496"/>
    </source>
</evidence>
<dbReference type="Gene3D" id="3.40.190.10">
    <property type="entry name" value="Periplasmic binding protein-like II"/>
    <property type="match status" value="1"/>
</dbReference>
<dbReference type="PANTHER" id="PTHR30290">
    <property type="entry name" value="PERIPLASMIC BINDING COMPONENT OF ABC TRANSPORTER"/>
    <property type="match status" value="1"/>
</dbReference>
<reference evidence="2 3" key="1">
    <citation type="journal article" date="2011" name="J. Bacteriol.">
        <title>Genome sequence of Methyloversatilis universalis FAM5T, a methylotrophic representative of the order Rhodocyclales.</title>
        <authorList>
            <person name="Kittichotirat W."/>
            <person name="Good N.M."/>
            <person name="Hall R."/>
            <person name="Bringel F."/>
            <person name="Lajus A."/>
            <person name="Medigue C."/>
            <person name="Smalley N.E."/>
            <person name="Beck D."/>
            <person name="Bumgarner R."/>
            <person name="Vuilleumier S."/>
            <person name="Kalyuzhnaya M.G."/>
        </authorList>
    </citation>
    <scope>NUCLEOTIDE SEQUENCE [LARGE SCALE GENOMIC DNA]</scope>
    <source>
        <strain evidence="3">ATCC BAA-1314 / JCM 13912 / FAM5</strain>
    </source>
</reference>